<keyword evidence="1" id="KW-0808">Transferase</keyword>
<sequence length="345" mass="38200">MPSMGMGVNPRGLGSCEVWQTDITHIPSFGCLKYVHVSIDTHSDAVYASAHAGEKTEHAKKHLVQAFSVLGIPKEIKTDNGPAYASKEFLEFVQQWGVEHKTGNPHSSTEKAYLTLNPVMNPIQVVILLLLNSLAAAWIIPQPRQNVWVTLAQTLQQENICLSTASTDNPMSTCLTSTRTPENTPAAKKMVYLAPGCYPVGEGKGRGVHRWGILMVLSLAMCQAGGLHPKDPLRQNPTNECEQCLKGKIATKVIKYQAQYNCQPVMQIAALPTDPELAVGKTGQIPKMSRIMKLEEKKEANNAAEALEKFERKIKKENAVHQKYCEISQEEWDDYSKFEDNLSSL</sequence>
<name>A0A3M0L4V7_HIRRU</name>
<dbReference type="Pfam" id="PF00665">
    <property type="entry name" value="rve"/>
    <property type="match status" value="1"/>
</dbReference>
<dbReference type="GO" id="GO:0035613">
    <property type="term" value="F:RNA stem-loop binding"/>
    <property type="evidence" value="ECO:0007669"/>
    <property type="project" value="TreeGrafter"/>
</dbReference>
<keyword evidence="4" id="KW-0255">Endonuclease</keyword>
<evidence type="ECO:0000313" key="9">
    <source>
        <dbReference type="EMBL" id="RMC20448.1"/>
    </source>
</evidence>
<keyword evidence="3" id="KW-0540">Nuclease</keyword>
<evidence type="ECO:0000256" key="1">
    <source>
        <dbReference type="ARBA" id="ARBA00022679"/>
    </source>
</evidence>
<accession>A0A3M0L4V7</accession>
<evidence type="ECO:0000256" key="3">
    <source>
        <dbReference type="ARBA" id="ARBA00022722"/>
    </source>
</evidence>
<gene>
    <name evidence="9" type="ORF">DUI87_01298</name>
</gene>
<dbReference type="InterPro" id="IPR001584">
    <property type="entry name" value="Integrase_cat-core"/>
</dbReference>
<keyword evidence="10" id="KW-1185">Reference proteome</keyword>
<organism evidence="9 10">
    <name type="scientific">Hirundo rustica rustica</name>
    <dbReference type="NCBI Taxonomy" id="333673"/>
    <lineage>
        <taxon>Eukaryota</taxon>
        <taxon>Metazoa</taxon>
        <taxon>Chordata</taxon>
        <taxon>Craniata</taxon>
        <taxon>Vertebrata</taxon>
        <taxon>Euteleostomi</taxon>
        <taxon>Archelosauria</taxon>
        <taxon>Archosauria</taxon>
        <taxon>Dinosauria</taxon>
        <taxon>Saurischia</taxon>
        <taxon>Theropoda</taxon>
        <taxon>Coelurosauria</taxon>
        <taxon>Aves</taxon>
        <taxon>Neognathae</taxon>
        <taxon>Neoaves</taxon>
        <taxon>Telluraves</taxon>
        <taxon>Australaves</taxon>
        <taxon>Passeriformes</taxon>
        <taxon>Sylvioidea</taxon>
        <taxon>Hirundinidae</taxon>
        <taxon>Hirundo</taxon>
    </lineage>
</organism>
<protein>
    <recommendedName>
        <fullName evidence="8">Integrase catalytic domain-containing protein</fullName>
    </recommendedName>
</protein>
<dbReference type="GO" id="GO:0003964">
    <property type="term" value="F:RNA-directed DNA polymerase activity"/>
    <property type="evidence" value="ECO:0007669"/>
    <property type="project" value="UniProtKB-KW"/>
</dbReference>
<dbReference type="PANTHER" id="PTHR41694">
    <property type="entry name" value="ENDOGENOUS RETROVIRUS GROUP K MEMBER POL PROTEIN"/>
    <property type="match status" value="1"/>
</dbReference>
<keyword evidence="2" id="KW-0548">Nucleotidyltransferase</keyword>
<evidence type="ECO:0000256" key="7">
    <source>
        <dbReference type="SAM" id="Coils"/>
    </source>
</evidence>
<dbReference type="GO" id="GO:0016787">
    <property type="term" value="F:hydrolase activity"/>
    <property type="evidence" value="ECO:0007669"/>
    <property type="project" value="UniProtKB-KW"/>
</dbReference>
<dbReference type="Proteomes" id="UP000269221">
    <property type="component" value="Unassembled WGS sequence"/>
</dbReference>
<dbReference type="AlphaFoldDB" id="A0A3M0L4V7"/>
<dbReference type="GO" id="GO:0015074">
    <property type="term" value="P:DNA integration"/>
    <property type="evidence" value="ECO:0007669"/>
    <property type="project" value="InterPro"/>
</dbReference>
<dbReference type="EMBL" id="QRBI01000093">
    <property type="protein sequence ID" value="RMC20448.1"/>
    <property type="molecule type" value="Genomic_DNA"/>
</dbReference>
<evidence type="ECO:0000313" key="10">
    <source>
        <dbReference type="Proteomes" id="UP000269221"/>
    </source>
</evidence>
<dbReference type="PROSITE" id="PS50994">
    <property type="entry name" value="INTEGRASE"/>
    <property type="match status" value="1"/>
</dbReference>
<evidence type="ECO:0000256" key="6">
    <source>
        <dbReference type="ARBA" id="ARBA00022918"/>
    </source>
</evidence>
<evidence type="ECO:0000259" key="8">
    <source>
        <dbReference type="PROSITE" id="PS50994"/>
    </source>
</evidence>
<keyword evidence="6" id="KW-0695">RNA-directed DNA polymerase</keyword>
<keyword evidence="5" id="KW-0378">Hydrolase</keyword>
<evidence type="ECO:0000256" key="2">
    <source>
        <dbReference type="ARBA" id="ARBA00022695"/>
    </source>
</evidence>
<feature type="domain" description="Integrase catalytic" evidence="8">
    <location>
        <begin position="6"/>
        <end position="114"/>
    </location>
</feature>
<dbReference type="Gene3D" id="3.30.420.10">
    <property type="entry name" value="Ribonuclease H-like superfamily/Ribonuclease H"/>
    <property type="match status" value="1"/>
</dbReference>
<dbReference type="InterPro" id="IPR036397">
    <property type="entry name" value="RNaseH_sf"/>
</dbReference>
<proteinExistence type="predicted"/>
<dbReference type="GO" id="GO:0004519">
    <property type="term" value="F:endonuclease activity"/>
    <property type="evidence" value="ECO:0007669"/>
    <property type="project" value="UniProtKB-KW"/>
</dbReference>
<evidence type="ECO:0000256" key="4">
    <source>
        <dbReference type="ARBA" id="ARBA00022759"/>
    </source>
</evidence>
<evidence type="ECO:0000256" key="5">
    <source>
        <dbReference type="ARBA" id="ARBA00022801"/>
    </source>
</evidence>
<dbReference type="InterPro" id="IPR012337">
    <property type="entry name" value="RNaseH-like_sf"/>
</dbReference>
<dbReference type="PANTHER" id="PTHR41694:SF3">
    <property type="entry name" value="RNA-DIRECTED DNA POLYMERASE-RELATED"/>
    <property type="match status" value="1"/>
</dbReference>
<feature type="coiled-coil region" evidence="7">
    <location>
        <begin position="293"/>
        <end position="320"/>
    </location>
</feature>
<keyword evidence="7" id="KW-0175">Coiled coil</keyword>
<dbReference type="OrthoDB" id="9381447at2759"/>
<reference evidence="9 10" key="1">
    <citation type="submission" date="2018-07" db="EMBL/GenBank/DDBJ databases">
        <title>A high quality draft genome assembly of the barn swallow (H. rustica rustica).</title>
        <authorList>
            <person name="Formenti G."/>
            <person name="Chiara M."/>
            <person name="Poveda L."/>
            <person name="Francoijs K.-J."/>
            <person name="Bonisoli-Alquati A."/>
            <person name="Canova L."/>
            <person name="Gianfranceschi L."/>
            <person name="Horner D.S."/>
            <person name="Saino N."/>
        </authorList>
    </citation>
    <scope>NUCLEOTIDE SEQUENCE [LARGE SCALE GENOMIC DNA]</scope>
    <source>
        <strain evidence="9">Chelidonia</strain>
        <tissue evidence="9">Blood</tissue>
    </source>
</reference>
<dbReference type="SUPFAM" id="SSF53098">
    <property type="entry name" value="Ribonuclease H-like"/>
    <property type="match status" value="1"/>
</dbReference>
<comment type="caution">
    <text evidence="9">The sequence shown here is derived from an EMBL/GenBank/DDBJ whole genome shotgun (WGS) entry which is preliminary data.</text>
</comment>